<proteinExistence type="predicted"/>
<feature type="compositionally biased region" description="Gly residues" evidence="3">
    <location>
        <begin position="7"/>
        <end position="24"/>
    </location>
</feature>
<keyword evidence="2" id="KW-0677">Repeat</keyword>
<feature type="compositionally biased region" description="Polar residues" evidence="3">
    <location>
        <begin position="407"/>
        <end position="435"/>
    </location>
</feature>
<gene>
    <name evidence="4" type="ORF">PACTADRAFT_2199</name>
</gene>
<evidence type="ECO:0000256" key="2">
    <source>
        <dbReference type="ARBA" id="ARBA00022737"/>
    </source>
</evidence>
<reference evidence="5" key="1">
    <citation type="submission" date="2016-05" db="EMBL/GenBank/DDBJ databases">
        <title>Comparative genomics of biotechnologically important yeasts.</title>
        <authorList>
            <consortium name="DOE Joint Genome Institute"/>
            <person name="Riley R."/>
            <person name="Haridas S."/>
            <person name="Wolfe K.H."/>
            <person name="Lopes M.R."/>
            <person name="Hittinger C.T."/>
            <person name="Goker M."/>
            <person name="Salamov A."/>
            <person name="Wisecaver J."/>
            <person name="Long T.M."/>
            <person name="Aerts A.L."/>
            <person name="Barry K."/>
            <person name="Choi C."/>
            <person name="Clum A."/>
            <person name="Coughlan A.Y."/>
            <person name="Deshpande S."/>
            <person name="Douglass A.P."/>
            <person name="Hanson S.J."/>
            <person name="Klenk H.-P."/>
            <person name="Labutti K."/>
            <person name="Lapidus A."/>
            <person name="Lindquist E."/>
            <person name="Lipzen A."/>
            <person name="Meier-Kolthoff J.P."/>
            <person name="Ohm R.A."/>
            <person name="Otillar R.P."/>
            <person name="Pangilinan J."/>
            <person name="Peng Y."/>
            <person name="Rokas A."/>
            <person name="Rosa C.A."/>
            <person name="Scheuner C."/>
            <person name="Sibirny A.A."/>
            <person name="Slot J.C."/>
            <person name="Stielow J.B."/>
            <person name="Sun H."/>
            <person name="Kurtzman C.P."/>
            <person name="Blackwell M."/>
            <person name="Grigoriev I.V."/>
            <person name="Jeffries T.W."/>
        </authorList>
    </citation>
    <scope>NUCLEOTIDE SEQUENCE [LARGE SCALE GENOMIC DNA]</scope>
    <source>
        <strain evidence="5">NRRL Y-2460</strain>
    </source>
</reference>
<feature type="region of interest" description="Disordered" evidence="3">
    <location>
        <begin position="397"/>
        <end position="449"/>
    </location>
</feature>
<keyword evidence="1" id="KW-0853">WD repeat</keyword>
<feature type="compositionally biased region" description="Basic residues" evidence="3">
    <location>
        <begin position="397"/>
        <end position="406"/>
    </location>
</feature>
<evidence type="ECO:0000313" key="5">
    <source>
        <dbReference type="Proteomes" id="UP000094236"/>
    </source>
</evidence>
<evidence type="ECO:0000256" key="3">
    <source>
        <dbReference type="SAM" id="MobiDB-lite"/>
    </source>
</evidence>
<dbReference type="GO" id="GO:0005634">
    <property type="term" value="C:nucleus"/>
    <property type="evidence" value="ECO:0007669"/>
    <property type="project" value="TreeGrafter"/>
</dbReference>
<evidence type="ECO:0000256" key="1">
    <source>
        <dbReference type="ARBA" id="ARBA00022574"/>
    </source>
</evidence>
<accession>A0A1E4TVW6</accession>
<dbReference type="Proteomes" id="UP000094236">
    <property type="component" value="Unassembled WGS sequence"/>
</dbReference>
<dbReference type="InterPro" id="IPR001680">
    <property type="entry name" value="WD40_rpt"/>
</dbReference>
<dbReference type="EMBL" id="KV454013">
    <property type="protein sequence ID" value="ODV95890.1"/>
    <property type="molecule type" value="Genomic_DNA"/>
</dbReference>
<dbReference type="Gene3D" id="2.130.10.10">
    <property type="entry name" value="YVTN repeat-like/Quinoprotein amine dehydrogenase"/>
    <property type="match status" value="1"/>
</dbReference>
<name>A0A1E4TVW6_PACTA</name>
<dbReference type="InterPro" id="IPR036322">
    <property type="entry name" value="WD40_repeat_dom_sf"/>
</dbReference>
<dbReference type="GO" id="GO:0045013">
    <property type="term" value="P:carbon catabolite repression of transcription"/>
    <property type="evidence" value="ECO:0007669"/>
    <property type="project" value="TreeGrafter"/>
</dbReference>
<dbReference type="SUPFAM" id="SSF50978">
    <property type="entry name" value="WD40 repeat-like"/>
    <property type="match status" value="1"/>
</dbReference>
<dbReference type="OrthoDB" id="3367at2759"/>
<dbReference type="GO" id="GO:0032153">
    <property type="term" value="C:cell division site"/>
    <property type="evidence" value="ECO:0007669"/>
    <property type="project" value="TreeGrafter"/>
</dbReference>
<evidence type="ECO:0000313" key="4">
    <source>
        <dbReference type="EMBL" id="ODV95890.1"/>
    </source>
</evidence>
<feature type="region of interest" description="Disordered" evidence="3">
    <location>
        <begin position="1"/>
        <end position="31"/>
    </location>
</feature>
<feature type="compositionally biased region" description="Low complexity" evidence="3">
    <location>
        <begin position="436"/>
        <end position="445"/>
    </location>
</feature>
<dbReference type="PANTHER" id="PTHR14107">
    <property type="entry name" value="WD REPEAT PROTEIN"/>
    <property type="match status" value="1"/>
</dbReference>
<keyword evidence="5" id="KW-1185">Reference proteome</keyword>
<dbReference type="PANTHER" id="PTHR14107:SF16">
    <property type="entry name" value="AT02583P"/>
    <property type="match status" value="1"/>
</dbReference>
<dbReference type="STRING" id="669874.A0A1E4TVW6"/>
<dbReference type="AlphaFoldDB" id="A0A1E4TVW6"/>
<sequence>MYQANTGGTGSNGGGGHSSGGGGHTSILGRTNSVYNRNTSSLGKKILWGKKPLDEGHSSSSVNDLKQPKSSLNRSSSAFISKVTTCDNLHKKLNQANELIIAAHGRFFNILNSNDDYTKIEAENPYIRVLFNIGIITSIACFIHSFPHDKNLDIAIAFSTGDLVWINPFKMKYTRFNKNAKLLNKPIISVRWSNCGRYILAGFSNGEVMVFNRDLEEDENYFISQDLARREPHAVFYKESTLATKLNPISHFKISNKPITSIKINPVYNNFCCITSDDGFIRIIDLSKNFLSDIYESYYGGILVSEFTKDGKFLLVGGEDDFISIYELLINNISNVPINGNLRLITRLQGQSSWVRSIKVDYVKSSPKVAVYRIGGVGDDGYLNYWEFQPRRLPKIKRPLHHHNRTGSRNISGNYAPSSHNTTPNLKSGSNGTFPSQKQSQQQQQSHRRRISSLPLANLYRHSNSISSLTSSTTQQHMSLIEAIHSNSQAATSGDGYSSSSNNNNNLSSNSLIPETALSFTSNTVTWIPINLEMNKCVVHNAAGYNAVPILQPLSSKDVSLGRLSGLFFDKNYSWVFSAGGDLVRWKRP</sequence>
<dbReference type="SMART" id="SM00320">
    <property type="entry name" value="WD40"/>
    <property type="match status" value="4"/>
</dbReference>
<dbReference type="InterPro" id="IPR051362">
    <property type="entry name" value="WD_repeat_creC_regulators"/>
</dbReference>
<protein>
    <submittedName>
        <fullName evidence="4">Uncharacterized protein</fullName>
    </submittedName>
</protein>
<organism evidence="4 5">
    <name type="scientific">Pachysolen tannophilus NRRL Y-2460</name>
    <dbReference type="NCBI Taxonomy" id="669874"/>
    <lineage>
        <taxon>Eukaryota</taxon>
        <taxon>Fungi</taxon>
        <taxon>Dikarya</taxon>
        <taxon>Ascomycota</taxon>
        <taxon>Saccharomycotina</taxon>
        <taxon>Pichiomycetes</taxon>
        <taxon>Pachysolenaceae</taxon>
        <taxon>Pachysolen</taxon>
    </lineage>
</organism>
<dbReference type="GO" id="GO:0051286">
    <property type="term" value="C:cell tip"/>
    <property type="evidence" value="ECO:0007669"/>
    <property type="project" value="TreeGrafter"/>
</dbReference>
<dbReference type="InterPro" id="IPR015943">
    <property type="entry name" value="WD40/YVTN_repeat-like_dom_sf"/>
</dbReference>